<evidence type="ECO:0000313" key="1">
    <source>
        <dbReference type="EMBL" id="TWU44349.1"/>
    </source>
</evidence>
<protein>
    <submittedName>
        <fullName evidence="1">Uncharacterized protein</fullName>
    </submittedName>
</protein>
<evidence type="ECO:0000313" key="2">
    <source>
        <dbReference type="Proteomes" id="UP000315471"/>
    </source>
</evidence>
<dbReference type="EMBL" id="SJPY01000002">
    <property type="protein sequence ID" value="TWU44349.1"/>
    <property type="molecule type" value="Genomic_DNA"/>
</dbReference>
<sequence>MLPLWRLTTARRKVFEALGSDRFSCPAYGGIHELLMQHLKSPGFNVEAGGVDGFFESSSYYLERFQG</sequence>
<comment type="caution">
    <text evidence="1">The sequence shown here is derived from an EMBL/GenBank/DDBJ whole genome shotgun (WGS) entry which is preliminary data.</text>
</comment>
<dbReference type="Proteomes" id="UP000315471">
    <property type="component" value="Unassembled WGS sequence"/>
</dbReference>
<keyword evidence="2" id="KW-1185">Reference proteome</keyword>
<reference evidence="1 2" key="1">
    <citation type="submission" date="2019-02" db="EMBL/GenBank/DDBJ databases">
        <title>Deep-cultivation of Planctomycetes and their phenomic and genomic characterization uncovers novel biology.</title>
        <authorList>
            <person name="Wiegand S."/>
            <person name="Jogler M."/>
            <person name="Boedeker C."/>
            <person name="Pinto D."/>
            <person name="Vollmers J."/>
            <person name="Rivas-Marin E."/>
            <person name="Kohn T."/>
            <person name="Peeters S.H."/>
            <person name="Heuer A."/>
            <person name="Rast P."/>
            <person name="Oberbeckmann S."/>
            <person name="Bunk B."/>
            <person name="Jeske O."/>
            <person name="Meyerdierks A."/>
            <person name="Storesund J.E."/>
            <person name="Kallscheuer N."/>
            <person name="Luecker S."/>
            <person name="Lage O.M."/>
            <person name="Pohl T."/>
            <person name="Merkel B.J."/>
            <person name="Hornburger P."/>
            <person name="Mueller R.-W."/>
            <person name="Bruemmer F."/>
            <person name="Labrenz M."/>
            <person name="Spormann A.M."/>
            <person name="Op Den Camp H."/>
            <person name="Overmann J."/>
            <person name="Amann R."/>
            <person name="Jetten M.S.M."/>
            <person name="Mascher T."/>
            <person name="Medema M.H."/>
            <person name="Devos D.P."/>
            <person name="Kaster A.-K."/>
            <person name="Ovreas L."/>
            <person name="Rohde M."/>
            <person name="Galperin M.Y."/>
            <person name="Jogler C."/>
        </authorList>
    </citation>
    <scope>NUCLEOTIDE SEQUENCE [LARGE SCALE GENOMIC DNA]</scope>
    <source>
        <strain evidence="1 2">Q31b</strain>
    </source>
</reference>
<accession>A0A5C6EB04</accession>
<proteinExistence type="predicted"/>
<name>A0A5C6EB04_9BACT</name>
<dbReference type="AlphaFoldDB" id="A0A5C6EB04"/>
<gene>
    <name evidence="1" type="ORF">Q31b_18850</name>
</gene>
<organism evidence="1 2">
    <name type="scientific">Novipirellula aureliae</name>
    <dbReference type="NCBI Taxonomy" id="2527966"/>
    <lineage>
        <taxon>Bacteria</taxon>
        <taxon>Pseudomonadati</taxon>
        <taxon>Planctomycetota</taxon>
        <taxon>Planctomycetia</taxon>
        <taxon>Pirellulales</taxon>
        <taxon>Pirellulaceae</taxon>
        <taxon>Novipirellula</taxon>
    </lineage>
</organism>